<reference evidence="2" key="1">
    <citation type="journal article" date="2022" name="Int. J. Mol. Sci.">
        <title>Draft Genome of Tanacetum Coccineum: Genomic Comparison of Closely Related Tanacetum-Family Plants.</title>
        <authorList>
            <person name="Yamashiro T."/>
            <person name="Shiraishi A."/>
            <person name="Nakayama K."/>
            <person name="Satake H."/>
        </authorList>
    </citation>
    <scope>NUCLEOTIDE SEQUENCE</scope>
</reference>
<feature type="compositionally biased region" description="Basic and acidic residues" evidence="1">
    <location>
        <begin position="304"/>
        <end position="313"/>
    </location>
</feature>
<reference evidence="2" key="2">
    <citation type="submission" date="2022-01" db="EMBL/GenBank/DDBJ databases">
        <authorList>
            <person name="Yamashiro T."/>
            <person name="Shiraishi A."/>
            <person name="Satake H."/>
            <person name="Nakayama K."/>
        </authorList>
    </citation>
    <scope>NUCLEOTIDE SEQUENCE</scope>
</reference>
<gene>
    <name evidence="2" type="ORF">Tco_0974787</name>
</gene>
<accession>A0ABQ5ECL3</accession>
<evidence type="ECO:0000256" key="1">
    <source>
        <dbReference type="SAM" id="MobiDB-lite"/>
    </source>
</evidence>
<evidence type="ECO:0000313" key="3">
    <source>
        <dbReference type="Proteomes" id="UP001151760"/>
    </source>
</evidence>
<evidence type="ECO:0000313" key="2">
    <source>
        <dbReference type="EMBL" id="GJT48630.1"/>
    </source>
</evidence>
<name>A0ABQ5ECL3_9ASTR</name>
<keyword evidence="3" id="KW-1185">Reference proteome</keyword>
<sequence length="323" mass="37466">MTGAKFFDIEKFDGTGDSGYGGSRPSKRTLWIPCFMDWELTLEDGEELIVNKGFKRQSRGKVKIEVRGGRLKCYICQSEGSFEEKLSEEIISKSQQVTSRKLSAKLQCELKQVLKKRTVFAQVGIKDWDISVRAGHTALEKQGRHILREVVDYVISDYGVRLRFRTRSNWKVQRVETISIESGWEERFKKFRTDHYWSAKSLLKKEFDMKELRGRQKKILEIDNGNRFRSIGGHFKLSVEGFCQLRDCDVERMEYWRILIVATNEDVTGFVDTDYLRIRIKVGQSLELSNSGALSIQQRSLEAKDRSRHRDQLDPSTSAVIES</sequence>
<protein>
    <submittedName>
        <fullName evidence="2">Uncharacterized protein</fullName>
    </submittedName>
</protein>
<feature type="region of interest" description="Disordered" evidence="1">
    <location>
        <begin position="304"/>
        <end position="323"/>
    </location>
</feature>
<dbReference type="Proteomes" id="UP001151760">
    <property type="component" value="Unassembled WGS sequence"/>
</dbReference>
<proteinExistence type="predicted"/>
<dbReference type="EMBL" id="BQNB010016170">
    <property type="protein sequence ID" value="GJT48630.1"/>
    <property type="molecule type" value="Genomic_DNA"/>
</dbReference>
<organism evidence="2 3">
    <name type="scientific">Tanacetum coccineum</name>
    <dbReference type="NCBI Taxonomy" id="301880"/>
    <lineage>
        <taxon>Eukaryota</taxon>
        <taxon>Viridiplantae</taxon>
        <taxon>Streptophyta</taxon>
        <taxon>Embryophyta</taxon>
        <taxon>Tracheophyta</taxon>
        <taxon>Spermatophyta</taxon>
        <taxon>Magnoliopsida</taxon>
        <taxon>eudicotyledons</taxon>
        <taxon>Gunneridae</taxon>
        <taxon>Pentapetalae</taxon>
        <taxon>asterids</taxon>
        <taxon>campanulids</taxon>
        <taxon>Asterales</taxon>
        <taxon>Asteraceae</taxon>
        <taxon>Asteroideae</taxon>
        <taxon>Anthemideae</taxon>
        <taxon>Anthemidinae</taxon>
        <taxon>Tanacetum</taxon>
    </lineage>
</organism>
<comment type="caution">
    <text evidence="2">The sequence shown here is derived from an EMBL/GenBank/DDBJ whole genome shotgun (WGS) entry which is preliminary data.</text>
</comment>
<feature type="compositionally biased region" description="Polar residues" evidence="1">
    <location>
        <begin position="314"/>
        <end position="323"/>
    </location>
</feature>